<dbReference type="InterPro" id="IPR052162">
    <property type="entry name" value="Sensor_kinase/Photoreceptor"/>
</dbReference>
<dbReference type="SMART" id="SM00091">
    <property type="entry name" value="PAS"/>
    <property type="match status" value="2"/>
</dbReference>
<evidence type="ECO:0000313" key="9">
    <source>
        <dbReference type="EMBL" id="SFP70584.1"/>
    </source>
</evidence>
<dbReference type="GO" id="GO:0004673">
    <property type="term" value="F:protein histidine kinase activity"/>
    <property type="evidence" value="ECO:0007669"/>
    <property type="project" value="UniProtKB-EC"/>
</dbReference>
<dbReference type="PANTHER" id="PTHR43304">
    <property type="entry name" value="PHYTOCHROME-LIKE PROTEIN CPH1"/>
    <property type="match status" value="1"/>
</dbReference>
<dbReference type="InterPro" id="IPR035965">
    <property type="entry name" value="PAS-like_dom_sf"/>
</dbReference>
<dbReference type="EMBL" id="FOXS01000001">
    <property type="protein sequence ID" value="SFP70584.1"/>
    <property type="molecule type" value="Genomic_DNA"/>
</dbReference>
<accession>A0A1I5SII2</accession>
<dbReference type="Gene3D" id="3.30.450.20">
    <property type="entry name" value="PAS domain"/>
    <property type="match status" value="3"/>
</dbReference>
<dbReference type="EC" id="2.7.13.3" evidence="2"/>
<evidence type="ECO:0000256" key="2">
    <source>
        <dbReference type="ARBA" id="ARBA00012438"/>
    </source>
</evidence>
<dbReference type="NCBIfam" id="TIGR00229">
    <property type="entry name" value="sensory_box"/>
    <property type="match status" value="1"/>
</dbReference>
<name>A0A1I5SII2_HYMAR</name>
<dbReference type="InterPro" id="IPR001610">
    <property type="entry name" value="PAC"/>
</dbReference>
<keyword evidence="6" id="KW-0175">Coiled coil</keyword>
<dbReference type="InterPro" id="IPR000014">
    <property type="entry name" value="PAS"/>
</dbReference>
<dbReference type="Proteomes" id="UP000199029">
    <property type="component" value="Unassembled WGS sequence"/>
</dbReference>
<dbReference type="AlphaFoldDB" id="A0A1I5SII2"/>
<keyword evidence="3" id="KW-0597">Phosphoprotein</keyword>
<comment type="catalytic activity">
    <reaction evidence="1">
        <text>ATP + protein L-histidine = ADP + protein N-phospho-L-histidine.</text>
        <dbReference type="EC" id="2.7.13.3"/>
    </reaction>
</comment>
<reference evidence="10" key="1">
    <citation type="submission" date="2016-10" db="EMBL/GenBank/DDBJ databases">
        <authorList>
            <person name="Varghese N."/>
            <person name="Submissions S."/>
        </authorList>
    </citation>
    <scope>NUCLEOTIDE SEQUENCE [LARGE SCALE GENOMIC DNA]</scope>
    <source>
        <strain evidence="10">OR362-8,ATCC BAA-1266,JCM 13504</strain>
    </source>
</reference>
<dbReference type="CDD" id="cd00130">
    <property type="entry name" value="PAS"/>
    <property type="match status" value="1"/>
</dbReference>
<evidence type="ECO:0000256" key="6">
    <source>
        <dbReference type="SAM" id="Coils"/>
    </source>
</evidence>
<dbReference type="InterPro" id="IPR000700">
    <property type="entry name" value="PAS-assoc_C"/>
</dbReference>
<dbReference type="FunFam" id="3.30.450.20:FF:000099">
    <property type="entry name" value="Sensory box sensor histidine kinase"/>
    <property type="match status" value="1"/>
</dbReference>
<evidence type="ECO:0000256" key="1">
    <source>
        <dbReference type="ARBA" id="ARBA00000085"/>
    </source>
</evidence>
<feature type="coiled-coil region" evidence="6">
    <location>
        <begin position="329"/>
        <end position="356"/>
    </location>
</feature>
<proteinExistence type="predicted"/>
<dbReference type="Pfam" id="PF08447">
    <property type="entry name" value="PAS_3"/>
    <property type="match status" value="1"/>
</dbReference>
<evidence type="ECO:0000256" key="4">
    <source>
        <dbReference type="ARBA" id="ARBA00022679"/>
    </source>
</evidence>
<keyword evidence="10" id="KW-1185">Reference proteome</keyword>
<dbReference type="InterPro" id="IPR013656">
    <property type="entry name" value="PAS_4"/>
</dbReference>
<dbReference type="PANTHER" id="PTHR43304:SF1">
    <property type="entry name" value="PAC DOMAIN-CONTAINING PROTEIN"/>
    <property type="match status" value="1"/>
</dbReference>
<keyword evidence="4" id="KW-0808">Transferase</keyword>
<dbReference type="SUPFAM" id="SSF55785">
    <property type="entry name" value="PYP-like sensor domain (PAS domain)"/>
    <property type="match status" value="1"/>
</dbReference>
<dbReference type="STRING" id="1227077.SAMN04515668_0073"/>
<dbReference type="PROSITE" id="PS50112">
    <property type="entry name" value="PAS"/>
    <property type="match status" value="1"/>
</dbReference>
<organism evidence="9 10">
    <name type="scientific">Hymenobacter arizonensis</name>
    <name type="common">Siccationidurans arizonensis</name>
    <dbReference type="NCBI Taxonomy" id="1227077"/>
    <lineage>
        <taxon>Bacteria</taxon>
        <taxon>Pseudomonadati</taxon>
        <taxon>Bacteroidota</taxon>
        <taxon>Cytophagia</taxon>
        <taxon>Cytophagales</taxon>
        <taxon>Hymenobacteraceae</taxon>
        <taxon>Hymenobacter</taxon>
    </lineage>
</organism>
<gene>
    <name evidence="9" type="ORF">SAMN04515668_0073</name>
</gene>
<protein>
    <recommendedName>
        <fullName evidence="2">histidine kinase</fullName>
        <ecNumber evidence="2">2.7.13.3</ecNumber>
    </recommendedName>
</protein>
<dbReference type="Pfam" id="PF08448">
    <property type="entry name" value="PAS_4"/>
    <property type="match status" value="2"/>
</dbReference>
<sequence>MAVRESPSVFPPIGRPDSYPHLVALPPGFLNSPAPGPFPKRPAAAHLSLLPAMSALDSAVDYHRLFRSLPNNLLLMAPDATILDNTDSHAAASLKPREDVVGRTLFEAYPSVDQNQGNIIAESHEHVRQHLEPHTMPIIRYDLARPAEQGGGFEEMYWQATHYPLLDEQGRLQYILQRTQNVTEQYRAAQEAARAQQALAEAQDRTRFVLDNLPVLIWTATPDGQRDYFNPRWLAFTGRSMSQETGYQWTDNIHPDDLNRVLRAWQHSVDTGDTYQVEYRLRRHDGQYRWILARATPRHDEAGTINLWVGGATEIHEQRQMVQELLEANEQHHLLAEQAYEQYKKAENQRETFHNLFMQAPAMICILRGPEHLFEFVNPVYQQLFPDRQIQGLTVAEALPELKEQGIIDLLDKVYQTGETFHGKEMHLKLGRDDSGQLHDAYFNFIYQQFREQDQPAGIMAFAFEVTELVLARLALEQQRTLPGTNA</sequence>
<dbReference type="PROSITE" id="PS50113">
    <property type="entry name" value="PAC"/>
    <property type="match status" value="1"/>
</dbReference>
<evidence type="ECO:0000259" key="7">
    <source>
        <dbReference type="PROSITE" id="PS50112"/>
    </source>
</evidence>
<evidence type="ECO:0000256" key="5">
    <source>
        <dbReference type="ARBA" id="ARBA00022777"/>
    </source>
</evidence>
<evidence type="ECO:0000313" key="10">
    <source>
        <dbReference type="Proteomes" id="UP000199029"/>
    </source>
</evidence>
<dbReference type="InterPro" id="IPR013655">
    <property type="entry name" value="PAS_fold_3"/>
</dbReference>
<feature type="domain" description="PAC" evidence="8">
    <location>
        <begin position="275"/>
        <end position="327"/>
    </location>
</feature>
<evidence type="ECO:0000256" key="3">
    <source>
        <dbReference type="ARBA" id="ARBA00022553"/>
    </source>
</evidence>
<dbReference type="SMART" id="SM00086">
    <property type="entry name" value="PAC"/>
    <property type="match status" value="1"/>
</dbReference>
<evidence type="ECO:0000259" key="8">
    <source>
        <dbReference type="PROSITE" id="PS50113"/>
    </source>
</evidence>
<feature type="domain" description="PAS" evidence="7">
    <location>
        <begin position="202"/>
        <end position="272"/>
    </location>
</feature>
<keyword evidence="5" id="KW-0418">Kinase</keyword>